<keyword evidence="3" id="KW-0536">Nodulation</keyword>
<dbReference type="PROSITE" id="PS50893">
    <property type="entry name" value="ABC_TRANSPORTER_2"/>
    <property type="match status" value="1"/>
</dbReference>
<evidence type="ECO:0000256" key="4">
    <source>
        <dbReference type="ARBA" id="ARBA00022475"/>
    </source>
</evidence>
<reference evidence="10 11" key="1">
    <citation type="submission" date="2020-08" db="EMBL/GenBank/DDBJ databases">
        <title>Genomic Encyclopedia of Type Strains, Phase III (KMG-III): the genomes of soil and plant-associated and newly described type strains.</title>
        <authorList>
            <person name="Whitman W."/>
        </authorList>
    </citation>
    <scope>NUCLEOTIDE SEQUENCE [LARGE SCALE GENOMIC DNA]</scope>
    <source>
        <strain evidence="10 11">CECT 8571</strain>
    </source>
</reference>
<evidence type="ECO:0000256" key="3">
    <source>
        <dbReference type="ARBA" id="ARBA00022458"/>
    </source>
</evidence>
<dbReference type="RefSeq" id="WP_183910565.1">
    <property type="nucleotide sequence ID" value="NZ_JACHXZ010000003.1"/>
</dbReference>
<evidence type="ECO:0000256" key="6">
    <source>
        <dbReference type="ARBA" id="ARBA00022840"/>
    </source>
</evidence>
<dbReference type="EMBL" id="JACHXZ010000003">
    <property type="protein sequence ID" value="MBB3169073.1"/>
    <property type="molecule type" value="Genomic_DNA"/>
</dbReference>
<evidence type="ECO:0000256" key="2">
    <source>
        <dbReference type="ARBA" id="ARBA00022448"/>
    </source>
</evidence>
<dbReference type="InterPro" id="IPR050763">
    <property type="entry name" value="ABC_transporter_ATP-binding"/>
</dbReference>
<evidence type="ECO:0000256" key="7">
    <source>
        <dbReference type="ARBA" id="ARBA00022967"/>
    </source>
</evidence>
<gene>
    <name evidence="10" type="ORF">FHS30_002281</name>
</gene>
<evidence type="ECO:0000256" key="8">
    <source>
        <dbReference type="ARBA" id="ARBA00023136"/>
    </source>
</evidence>
<keyword evidence="6 10" id="KW-0067">ATP-binding</keyword>
<evidence type="ECO:0000313" key="11">
    <source>
        <dbReference type="Proteomes" id="UP000559987"/>
    </source>
</evidence>
<keyword evidence="4" id="KW-1003">Cell membrane</keyword>
<dbReference type="GO" id="GO:0005524">
    <property type="term" value="F:ATP binding"/>
    <property type="evidence" value="ECO:0007669"/>
    <property type="project" value="UniProtKB-KW"/>
</dbReference>
<dbReference type="InterPro" id="IPR003593">
    <property type="entry name" value="AAA+_ATPase"/>
</dbReference>
<evidence type="ECO:0000256" key="1">
    <source>
        <dbReference type="ARBA" id="ARBA00004236"/>
    </source>
</evidence>
<organism evidence="10 11">
    <name type="scientific">Simiduia aestuariiviva</name>
    <dbReference type="NCBI Taxonomy" id="1510459"/>
    <lineage>
        <taxon>Bacteria</taxon>
        <taxon>Pseudomonadati</taxon>
        <taxon>Pseudomonadota</taxon>
        <taxon>Gammaproteobacteria</taxon>
        <taxon>Cellvibrionales</taxon>
        <taxon>Cellvibrionaceae</taxon>
        <taxon>Simiduia</taxon>
    </lineage>
</organism>
<dbReference type="SUPFAM" id="SSF52540">
    <property type="entry name" value="P-loop containing nucleoside triphosphate hydrolases"/>
    <property type="match status" value="1"/>
</dbReference>
<evidence type="ECO:0000313" key="10">
    <source>
        <dbReference type="EMBL" id="MBB3169073.1"/>
    </source>
</evidence>
<dbReference type="InterPro" id="IPR017871">
    <property type="entry name" value="ABC_transporter-like_CS"/>
</dbReference>
<name>A0A839UMY1_9GAMM</name>
<keyword evidence="11" id="KW-1185">Reference proteome</keyword>
<evidence type="ECO:0000259" key="9">
    <source>
        <dbReference type="PROSITE" id="PS50893"/>
    </source>
</evidence>
<dbReference type="Proteomes" id="UP000559987">
    <property type="component" value="Unassembled WGS sequence"/>
</dbReference>
<sequence length="293" mass="32260">MTNLLQVHELRKSYGAHTAVDGISFSIPAGQCFGLLGPNGAGKTTTIEMIEGIVNPSSGVITYRGKPRDETFKREIGIQFQSTALMDYLTVDEVLALFAGLYPQPQPIDALVAQCQLGEFLTRDAAKLSGGQRQRLLLALALINDPELVFLDEPTTGLDPQSRHNFWELVGTIKAQGKTIVLTTHYMDEAQHLCDQLVIMDRGKIIAQGTPDALLNQHFDEVFVCLQAGALNSDLATRFQAERVRDQWQLASNDVQQTLADLMAADVCLTSLQIRPPTLDDLFLKLTGHSLRE</sequence>
<comment type="subcellular location">
    <subcellularLocation>
        <location evidence="1">Cell membrane</location>
    </subcellularLocation>
</comment>
<protein>
    <submittedName>
        <fullName evidence="10">ABC-2 type transport system ATP-binding protein</fullName>
    </submittedName>
</protein>
<dbReference type="InterPro" id="IPR027417">
    <property type="entry name" value="P-loop_NTPase"/>
</dbReference>
<dbReference type="AlphaFoldDB" id="A0A839UMY1"/>
<dbReference type="PROSITE" id="PS00211">
    <property type="entry name" value="ABC_TRANSPORTER_1"/>
    <property type="match status" value="1"/>
</dbReference>
<dbReference type="PANTHER" id="PTHR42711">
    <property type="entry name" value="ABC TRANSPORTER ATP-BINDING PROTEIN"/>
    <property type="match status" value="1"/>
</dbReference>
<dbReference type="Pfam" id="PF00005">
    <property type="entry name" value="ABC_tran"/>
    <property type="match status" value="1"/>
</dbReference>
<evidence type="ECO:0000256" key="5">
    <source>
        <dbReference type="ARBA" id="ARBA00022741"/>
    </source>
</evidence>
<dbReference type="GO" id="GO:0016887">
    <property type="term" value="F:ATP hydrolysis activity"/>
    <property type="evidence" value="ECO:0007669"/>
    <property type="project" value="InterPro"/>
</dbReference>
<proteinExistence type="predicted"/>
<dbReference type="InterPro" id="IPR003439">
    <property type="entry name" value="ABC_transporter-like_ATP-bd"/>
</dbReference>
<dbReference type="SMART" id="SM00382">
    <property type="entry name" value="AAA"/>
    <property type="match status" value="1"/>
</dbReference>
<accession>A0A839UMY1</accession>
<keyword evidence="2" id="KW-0813">Transport</keyword>
<keyword evidence="7" id="KW-1278">Translocase</keyword>
<keyword evidence="5" id="KW-0547">Nucleotide-binding</keyword>
<comment type="caution">
    <text evidence="10">The sequence shown here is derived from an EMBL/GenBank/DDBJ whole genome shotgun (WGS) entry which is preliminary data.</text>
</comment>
<keyword evidence="8" id="KW-0472">Membrane</keyword>
<dbReference type="FunFam" id="3.40.50.300:FF:000589">
    <property type="entry name" value="ABC transporter, ATP-binding subunit"/>
    <property type="match status" value="1"/>
</dbReference>
<dbReference type="Gene3D" id="3.40.50.300">
    <property type="entry name" value="P-loop containing nucleotide triphosphate hydrolases"/>
    <property type="match status" value="1"/>
</dbReference>
<dbReference type="PANTHER" id="PTHR42711:SF17">
    <property type="entry name" value="ABC TRANSPORTER ATP-BINDING PROTEIN"/>
    <property type="match status" value="1"/>
</dbReference>
<dbReference type="GO" id="GO:0005886">
    <property type="term" value="C:plasma membrane"/>
    <property type="evidence" value="ECO:0007669"/>
    <property type="project" value="UniProtKB-SubCell"/>
</dbReference>
<feature type="domain" description="ABC transporter" evidence="9">
    <location>
        <begin position="5"/>
        <end position="227"/>
    </location>
</feature>